<comment type="subcellular location">
    <subcellularLocation>
        <location evidence="1">Cell membrane</location>
        <topology evidence="1">Multi-pass membrane protein</topology>
    </subcellularLocation>
</comment>
<dbReference type="NCBIfam" id="TIGR00410">
    <property type="entry name" value="lacE"/>
    <property type="match status" value="1"/>
</dbReference>
<comment type="caution">
    <text evidence="11">The sequence shown here is derived from an EMBL/GenBank/DDBJ whole genome shotgun (WGS) entry which is preliminary data.</text>
</comment>
<dbReference type="Proteomes" id="UP000886721">
    <property type="component" value="Unassembled WGS sequence"/>
</dbReference>
<feature type="transmembrane region" description="Helical" evidence="9">
    <location>
        <begin position="369"/>
        <end position="397"/>
    </location>
</feature>
<dbReference type="PROSITE" id="PS51105">
    <property type="entry name" value="PTS_EIIC_TYPE_3"/>
    <property type="match status" value="1"/>
</dbReference>
<comment type="function">
    <text evidence="8">The phosphoenolpyruvate-dependent sugar phosphotransferase system (PTS), a major carbohydrate active -transport system, catalyzes the phosphorylation of incoming sugar substrates concomitant with their translocation across the cell membrane.</text>
</comment>
<accession>A0A9D1WUI2</accession>
<evidence type="ECO:0000256" key="3">
    <source>
        <dbReference type="ARBA" id="ARBA00022475"/>
    </source>
</evidence>
<keyword evidence="7 8" id="KW-0472">Membrane</keyword>
<evidence type="ECO:0000313" key="11">
    <source>
        <dbReference type="EMBL" id="HIX67478.1"/>
    </source>
</evidence>
<feature type="transmembrane region" description="Helical" evidence="9">
    <location>
        <begin position="98"/>
        <end position="119"/>
    </location>
</feature>
<feature type="transmembrane region" description="Helical" evidence="9">
    <location>
        <begin position="417"/>
        <end position="439"/>
    </location>
</feature>
<name>A0A9D1WUI2_9FIRM</name>
<keyword evidence="4 8" id="KW-0762">Sugar transport</keyword>
<keyword evidence="5 9" id="KW-0812">Transmembrane</keyword>
<keyword evidence="2 8" id="KW-0813">Transport</keyword>
<proteinExistence type="predicted"/>
<evidence type="ECO:0000256" key="2">
    <source>
        <dbReference type="ARBA" id="ARBA00022448"/>
    </source>
</evidence>
<feature type="transmembrane region" description="Helical" evidence="9">
    <location>
        <begin position="212"/>
        <end position="236"/>
    </location>
</feature>
<protein>
    <recommendedName>
        <fullName evidence="8">Permease IIC component</fullName>
    </recommendedName>
</protein>
<dbReference type="GO" id="GO:0008982">
    <property type="term" value="F:protein-N(PI)-phosphohistidine-sugar phosphotransferase activity"/>
    <property type="evidence" value="ECO:0007669"/>
    <property type="project" value="UniProtKB-UniRule"/>
</dbReference>
<dbReference type="PIRSF" id="PIRSF006351">
    <property type="entry name" value="PTS_EIIC-Cellobiose"/>
    <property type="match status" value="1"/>
</dbReference>
<reference evidence="11" key="2">
    <citation type="submission" date="2021-04" db="EMBL/GenBank/DDBJ databases">
        <authorList>
            <person name="Gilroy R."/>
        </authorList>
    </citation>
    <scope>NUCLEOTIDE SEQUENCE</scope>
    <source>
        <strain evidence="11">CHK191-13928</strain>
    </source>
</reference>
<feature type="transmembrane region" description="Helical" evidence="9">
    <location>
        <begin position="131"/>
        <end position="149"/>
    </location>
</feature>
<keyword evidence="6 9" id="KW-1133">Transmembrane helix</keyword>
<dbReference type="AlphaFoldDB" id="A0A9D1WUI2"/>
<dbReference type="InterPro" id="IPR004501">
    <property type="entry name" value="PTS_EIIC_3"/>
</dbReference>
<dbReference type="GO" id="GO:1901264">
    <property type="term" value="P:carbohydrate derivative transport"/>
    <property type="evidence" value="ECO:0007669"/>
    <property type="project" value="TreeGrafter"/>
</dbReference>
<dbReference type="InterPro" id="IPR003352">
    <property type="entry name" value="PTS_EIIC"/>
</dbReference>
<evidence type="ECO:0000256" key="7">
    <source>
        <dbReference type="ARBA" id="ARBA00023136"/>
    </source>
</evidence>
<dbReference type="GO" id="GO:0005886">
    <property type="term" value="C:plasma membrane"/>
    <property type="evidence" value="ECO:0007669"/>
    <property type="project" value="UniProtKB-SubCell"/>
</dbReference>
<keyword evidence="3 8" id="KW-1003">Cell membrane</keyword>
<evidence type="ECO:0000313" key="12">
    <source>
        <dbReference type="Proteomes" id="UP000886721"/>
    </source>
</evidence>
<evidence type="ECO:0000256" key="6">
    <source>
        <dbReference type="ARBA" id="ARBA00022989"/>
    </source>
</evidence>
<evidence type="ECO:0000256" key="4">
    <source>
        <dbReference type="ARBA" id="ARBA00022597"/>
    </source>
</evidence>
<feature type="transmembrane region" description="Helical" evidence="9">
    <location>
        <begin position="34"/>
        <end position="55"/>
    </location>
</feature>
<dbReference type="Pfam" id="PF02378">
    <property type="entry name" value="PTS_EIIC"/>
    <property type="match status" value="1"/>
</dbReference>
<dbReference type="InterPro" id="IPR051088">
    <property type="entry name" value="PTS_Sugar-EIIC/EIIB"/>
</dbReference>
<feature type="transmembrane region" description="Helical" evidence="9">
    <location>
        <begin position="314"/>
        <end position="334"/>
    </location>
</feature>
<dbReference type="EMBL" id="DXEM01000015">
    <property type="protein sequence ID" value="HIX67478.1"/>
    <property type="molecule type" value="Genomic_DNA"/>
</dbReference>
<evidence type="ECO:0000256" key="9">
    <source>
        <dbReference type="SAM" id="Phobius"/>
    </source>
</evidence>
<gene>
    <name evidence="11" type="ORF">H9735_05035</name>
</gene>
<evidence type="ECO:0000256" key="5">
    <source>
        <dbReference type="ARBA" id="ARBA00022692"/>
    </source>
</evidence>
<evidence type="ECO:0000256" key="1">
    <source>
        <dbReference type="ARBA" id="ARBA00004651"/>
    </source>
</evidence>
<dbReference type="GO" id="GO:0009401">
    <property type="term" value="P:phosphoenolpyruvate-dependent sugar phosphotransferase system"/>
    <property type="evidence" value="ECO:0007669"/>
    <property type="project" value="InterPro"/>
</dbReference>
<reference evidence="11" key="1">
    <citation type="journal article" date="2021" name="PeerJ">
        <title>Extensive microbial diversity within the chicken gut microbiome revealed by metagenomics and culture.</title>
        <authorList>
            <person name="Gilroy R."/>
            <person name="Ravi A."/>
            <person name="Getino M."/>
            <person name="Pursley I."/>
            <person name="Horton D.L."/>
            <person name="Alikhan N.F."/>
            <person name="Baker D."/>
            <person name="Gharbi K."/>
            <person name="Hall N."/>
            <person name="Watson M."/>
            <person name="Adriaenssens E.M."/>
            <person name="Foster-Nyarko E."/>
            <person name="Jarju S."/>
            <person name="Secka A."/>
            <person name="Antonio M."/>
            <person name="Oren A."/>
            <person name="Chaudhuri R.R."/>
            <person name="La Ragione R."/>
            <person name="Hildebrand F."/>
            <person name="Pallen M.J."/>
        </authorList>
    </citation>
    <scope>NUCLEOTIDE SEQUENCE</scope>
    <source>
        <strain evidence="11">CHK191-13928</strain>
    </source>
</reference>
<evidence type="ECO:0000259" key="10">
    <source>
        <dbReference type="PROSITE" id="PS51105"/>
    </source>
</evidence>
<organism evidence="11 12">
    <name type="scientific">Candidatus Anaerostipes excrementavium</name>
    <dbReference type="NCBI Taxonomy" id="2838463"/>
    <lineage>
        <taxon>Bacteria</taxon>
        <taxon>Bacillati</taxon>
        <taxon>Bacillota</taxon>
        <taxon>Clostridia</taxon>
        <taxon>Lachnospirales</taxon>
        <taxon>Lachnospiraceae</taxon>
        <taxon>Anaerostipes</taxon>
    </lineage>
</organism>
<dbReference type="InterPro" id="IPR004796">
    <property type="entry name" value="PTS_IIC_cello"/>
</dbReference>
<feature type="transmembrane region" description="Helical" evidence="9">
    <location>
        <begin position="169"/>
        <end position="191"/>
    </location>
</feature>
<dbReference type="PANTHER" id="PTHR33989">
    <property type="match status" value="1"/>
</dbReference>
<sequence length="452" mass="49116">MSEKRGEKNFSLKFTEAVSKIAGNRLLLTLRDSFVLVASLTLLAGFTVMISSVFLDPAGIIFGESGLNLGKLICGSTEAFQASALNGVLLKGQELCNAFTKGSMSINALLVVVIFAYTLSKHYFRKNKEHMNSVLYATAAFFICLPWSFVTEVNGTNVQIDGIVNSNFLGQQGIFAGLIISGIAVVLYNKLSEKNITIKMPSSVPPAVARSFESLVPGLLTLLVFIIATAVCNTFTHTSLPELFLSLLQKPAMAISKTAAFALVSQITWPLFQWFGIHPSSIWSPIFGMTWDIAGNENVLGTAHHLYTTMFMNYSTIAAGTFALAPVLAILIFSKAKASKKVTKIALAPAIFNISEPITFGLPIILNPIYLVPFVLVQPICFYIAVFFTKIGFIAPICNNVPWTVPPVLSGLLYSGSIQGALVQLINLVVAIVIYIPFVRIADKMELKKHEE</sequence>
<evidence type="ECO:0000256" key="8">
    <source>
        <dbReference type="PIRNR" id="PIRNR006351"/>
    </source>
</evidence>
<feature type="domain" description="PTS EIIC type-3" evidence="10">
    <location>
        <begin position="10"/>
        <end position="438"/>
    </location>
</feature>
<dbReference type="PANTHER" id="PTHR33989:SF4">
    <property type="entry name" value="PTS SYSTEM N,N'-DIACETYLCHITOBIOSE-SPECIFIC EIIC COMPONENT"/>
    <property type="match status" value="1"/>
</dbReference>